<name>W0SFG3_9PROT</name>
<feature type="region of interest" description="Disordered" evidence="1">
    <location>
        <begin position="244"/>
        <end position="283"/>
    </location>
</feature>
<evidence type="ECO:0000313" key="3">
    <source>
        <dbReference type="EMBL" id="BAO29702.1"/>
    </source>
</evidence>
<evidence type="ECO:0000313" key="4">
    <source>
        <dbReference type="Proteomes" id="UP000031637"/>
    </source>
</evidence>
<proteinExistence type="predicted"/>
<dbReference type="Pfam" id="PF08378">
    <property type="entry name" value="NERD"/>
    <property type="match status" value="1"/>
</dbReference>
<dbReference type="RefSeq" id="WP_052473491.1">
    <property type="nucleotide sequence ID" value="NZ_AP012547.1"/>
</dbReference>
<dbReference type="EMBL" id="AP012547">
    <property type="protein sequence ID" value="BAO29702.1"/>
    <property type="molecule type" value="Genomic_DNA"/>
</dbReference>
<evidence type="ECO:0000256" key="1">
    <source>
        <dbReference type="SAM" id="MobiDB-lite"/>
    </source>
</evidence>
<reference evidence="3 4" key="1">
    <citation type="journal article" date="2014" name="Syst. Appl. Microbiol.">
        <title>Complete genomes of freshwater sulfur oxidizers Sulfuricella denitrificans skB26 and Sulfuritalea hydrogenivorans sk43H: genetic insights into the sulfur oxidation pathway of betaproteobacteria.</title>
        <authorList>
            <person name="Watanabe T."/>
            <person name="Kojima H."/>
            <person name="Fukui M."/>
        </authorList>
    </citation>
    <scope>NUCLEOTIDE SEQUENCE [LARGE SCALE GENOMIC DNA]</scope>
    <source>
        <strain evidence="3">DSM22779</strain>
    </source>
</reference>
<sequence>MIIKHADNKSQDIETLQSLLSHPKAIGDTRKRIEQEIRNINAGMRGENEAAHEMKVHYGDSKNWAIIHDLRVVHGDLVAQIDHLAINRWLDIWVCESKHFSEGVSINDHGEFTAFFASKPYGVPSPIQQNEKHILILQRIFDAGTVELPKRLGFTIKPDLKSLVLVSKGARISRPKTKIDGIECIIKNDQFFKHVDKAVEGIGIISTAAKLISSETLESVALQIAKLHKPIRFDWQAKFGLGAIEPPPEPTKSEKPNHVPPPVSVKPSAPVPAAPAPAASNSETPICRSCGSDRISVQYGKFGYYFKCSACDGNTPIKIGCGVDGHKERIRKEGRKFFRECAECKASTLYFENPE</sequence>
<dbReference type="OrthoDB" id="5500241at2"/>
<feature type="compositionally biased region" description="Pro residues" evidence="1">
    <location>
        <begin position="258"/>
        <end position="275"/>
    </location>
</feature>
<gene>
    <name evidence="3" type="ORF">SUTH_01910</name>
</gene>
<dbReference type="STRING" id="1223802.SUTH_01910"/>
<dbReference type="PROSITE" id="PS50965">
    <property type="entry name" value="NERD"/>
    <property type="match status" value="1"/>
</dbReference>
<evidence type="ECO:0000259" key="2">
    <source>
        <dbReference type="PROSITE" id="PS50965"/>
    </source>
</evidence>
<keyword evidence="4" id="KW-1185">Reference proteome</keyword>
<feature type="domain" description="NERD" evidence="2">
    <location>
        <begin position="42"/>
        <end position="160"/>
    </location>
</feature>
<protein>
    <submittedName>
        <fullName evidence="3">NERD domain-containing protein</fullName>
    </submittedName>
</protein>
<organism evidence="3 4">
    <name type="scientific">Sulfuritalea hydrogenivorans sk43H</name>
    <dbReference type="NCBI Taxonomy" id="1223802"/>
    <lineage>
        <taxon>Bacteria</taxon>
        <taxon>Pseudomonadati</taxon>
        <taxon>Pseudomonadota</taxon>
        <taxon>Betaproteobacteria</taxon>
        <taxon>Nitrosomonadales</taxon>
        <taxon>Sterolibacteriaceae</taxon>
        <taxon>Sulfuritalea</taxon>
    </lineage>
</organism>
<dbReference type="HOGENOM" id="CLU_053321_1_0_4"/>
<dbReference type="InterPro" id="IPR011528">
    <property type="entry name" value="NERD"/>
</dbReference>
<accession>W0SFG3</accession>
<dbReference type="KEGG" id="shd:SUTH_01910"/>
<dbReference type="Proteomes" id="UP000031637">
    <property type="component" value="Chromosome"/>
</dbReference>
<dbReference type="AlphaFoldDB" id="W0SFG3"/>